<accession>A0A6M0RUW3</accession>
<evidence type="ECO:0000259" key="1">
    <source>
        <dbReference type="Pfam" id="PF00534"/>
    </source>
</evidence>
<keyword evidence="3" id="KW-1185">Reference proteome</keyword>
<comment type="caution">
    <text evidence="2">The sequence shown here is derived from an EMBL/GenBank/DDBJ whole genome shotgun (WGS) entry which is preliminary data.</text>
</comment>
<dbReference type="EMBL" id="QXHD01000004">
    <property type="protein sequence ID" value="NEZ59936.1"/>
    <property type="molecule type" value="Genomic_DNA"/>
</dbReference>
<gene>
    <name evidence="2" type="ORF">DXZ20_30690</name>
</gene>
<dbReference type="GO" id="GO:0016757">
    <property type="term" value="F:glycosyltransferase activity"/>
    <property type="evidence" value="ECO:0007669"/>
    <property type="project" value="InterPro"/>
</dbReference>
<evidence type="ECO:0000313" key="2">
    <source>
        <dbReference type="EMBL" id="NEZ59936.1"/>
    </source>
</evidence>
<dbReference type="Proteomes" id="UP000481033">
    <property type="component" value="Unassembled WGS sequence"/>
</dbReference>
<dbReference type="InterPro" id="IPR050194">
    <property type="entry name" value="Glycosyltransferase_grp1"/>
</dbReference>
<sequence length="380" mass="43116">MSYFENKRIAILFANYGPYHLSRLEGFFKLCKKIRWEVIPLELTRSGISYEWKTQINNNSTPILSVLGERSLEQVSFHDLLRKLFLNLHKIQPDIVAIAGYSRPSIFAVFLWCKLHKVSTILLSESKEDDFIRNCFSEKLKSLIVSNYDAALVGGSPHKRYLIKLGMKPEAISFGYNVVGNEVFQNGKENFEKPIEKPYFLAINRFIPKKNLFFILESYARYRLTATNYAWDLVLCGSGQLLSEIELTIKRLNIGDHVHLPGFLQQSQLLPYFAHASCFIHGSLQEQWGLVVNEAMAAGLPVLVSNRCGCFEDLVIEGVNGFGFDPENSKELTDLMLKISSTSIDLKSMREASLAHISKYSPGYFAQGLKQAVNYALSTN</sequence>
<dbReference type="PANTHER" id="PTHR45947">
    <property type="entry name" value="SULFOQUINOVOSYL TRANSFERASE SQD2"/>
    <property type="match status" value="1"/>
</dbReference>
<feature type="domain" description="Glycosyl transferase family 1" evidence="1">
    <location>
        <begin position="188"/>
        <end position="352"/>
    </location>
</feature>
<keyword evidence="2" id="KW-0808">Transferase</keyword>
<dbReference type="AlphaFoldDB" id="A0A6M0RUW3"/>
<dbReference type="Gene3D" id="3.40.50.2000">
    <property type="entry name" value="Glycogen Phosphorylase B"/>
    <property type="match status" value="2"/>
</dbReference>
<dbReference type="InterPro" id="IPR001296">
    <property type="entry name" value="Glyco_trans_1"/>
</dbReference>
<dbReference type="Pfam" id="PF00534">
    <property type="entry name" value="Glycos_transf_1"/>
    <property type="match status" value="1"/>
</dbReference>
<dbReference type="SUPFAM" id="SSF53756">
    <property type="entry name" value="UDP-Glycosyltransferase/glycogen phosphorylase"/>
    <property type="match status" value="1"/>
</dbReference>
<protein>
    <submittedName>
        <fullName evidence="2">Glycosyltransferase</fullName>
    </submittedName>
</protein>
<organism evidence="2 3">
    <name type="scientific">Adonisia turfae CCMR0081</name>
    <dbReference type="NCBI Taxonomy" id="2292702"/>
    <lineage>
        <taxon>Bacteria</taxon>
        <taxon>Bacillati</taxon>
        <taxon>Cyanobacteriota</taxon>
        <taxon>Adonisia</taxon>
        <taxon>Adonisia turfae</taxon>
    </lineage>
</organism>
<reference evidence="2 3" key="1">
    <citation type="journal article" date="2020" name="Microb. Ecol.">
        <title>Ecogenomics of the Marine Benthic Filamentous Cyanobacterium Adonisia.</title>
        <authorList>
            <person name="Walter J.M."/>
            <person name="Coutinho F.H."/>
            <person name="Leomil L."/>
            <person name="Hargreaves P.I."/>
            <person name="Campeao M.E."/>
            <person name="Vieira V.V."/>
            <person name="Silva B.S."/>
            <person name="Fistarol G.O."/>
            <person name="Salomon P.S."/>
            <person name="Sawabe T."/>
            <person name="Mino S."/>
            <person name="Hosokawa M."/>
            <person name="Miyashita H."/>
            <person name="Maruyama F."/>
            <person name="van Verk M.C."/>
            <person name="Dutilh B.E."/>
            <person name="Thompson C.C."/>
            <person name="Thompson F.L."/>
        </authorList>
    </citation>
    <scope>NUCLEOTIDE SEQUENCE [LARGE SCALE GENOMIC DNA]</scope>
    <source>
        <strain evidence="2 3">CCMR0081</strain>
    </source>
</reference>
<dbReference type="PANTHER" id="PTHR45947:SF3">
    <property type="entry name" value="SULFOQUINOVOSYL TRANSFERASE SQD2"/>
    <property type="match status" value="1"/>
</dbReference>
<proteinExistence type="predicted"/>
<evidence type="ECO:0000313" key="3">
    <source>
        <dbReference type="Proteomes" id="UP000481033"/>
    </source>
</evidence>
<dbReference type="RefSeq" id="WP_163702697.1">
    <property type="nucleotide sequence ID" value="NZ_QXHD01000004.1"/>
</dbReference>
<name>A0A6M0RUW3_9CYAN</name>